<dbReference type="InterPro" id="IPR019497">
    <property type="entry name" value="Sorting_nexin_WASP-bd-dom"/>
</dbReference>
<dbReference type="GO" id="GO:0016197">
    <property type="term" value="P:endosomal transport"/>
    <property type="evidence" value="ECO:0007669"/>
    <property type="project" value="TreeGrafter"/>
</dbReference>
<dbReference type="GO" id="GO:0097320">
    <property type="term" value="P:plasma membrane tubulation"/>
    <property type="evidence" value="ECO:0007669"/>
    <property type="project" value="TreeGrafter"/>
</dbReference>
<proteinExistence type="predicted"/>
<name>A0A1A8J2S5_NOTKU</name>
<accession>A0A1A8J2S5</accession>
<reference evidence="2" key="1">
    <citation type="submission" date="2016-05" db="EMBL/GenBank/DDBJ databases">
        <authorList>
            <person name="Lavstsen T."/>
            <person name="Jespersen J.S."/>
        </authorList>
    </citation>
    <scope>NUCLEOTIDE SEQUENCE</scope>
    <source>
        <tissue evidence="2">Brain</tissue>
    </source>
</reference>
<dbReference type="PANTHER" id="PTHR45827">
    <property type="entry name" value="SORTING NEXIN"/>
    <property type="match status" value="1"/>
</dbReference>
<dbReference type="GO" id="GO:0005886">
    <property type="term" value="C:plasma membrane"/>
    <property type="evidence" value="ECO:0007669"/>
    <property type="project" value="TreeGrafter"/>
</dbReference>
<protein>
    <recommendedName>
        <fullName evidence="1">Sorting nexin protein WASP-binding domain-containing protein</fullName>
    </recommendedName>
</protein>
<gene>
    <name evidence="2" type="primary">CU655961.1</name>
</gene>
<dbReference type="EMBL" id="HAED01017530">
    <property type="protein sequence ID" value="SBR03975.1"/>
    <property type="molecule type" value="Transcribed_RNA"/>
</dbReference>
<organism evidence="2">
    <name type="scientific">Nothobranchius kuhntae</name>
    <name type="common">Beira killifish</name>
    <dbReference type="NCBI Taxonomy" id="321403"/>
    <lineage>
        <taxon>Eukaryota</taxon>
        <taxon>Metazoa</taxon>
        <taxon>Chordata</taxon>
        <taxon>Craniata</taxon>
        <taxon>Vertebrata</taxon>
        <taxon>Euteleostomi</taxon>
        <taxon>Actinopterygii</taxon>
        <taxon>Neopterygii</taxon>
        <taxon>Teleostei</taxon>
        <taxon>Neoteleostei</taxon>
        <taxon>Acanthomorphata</taxon>
        <taxon>Ovalentaria</taxon>
        <taxon>Atherinomorphae</taxon>
        <taxon>Cyprinodontiformes</taxon>
        <taxon>Nothobranchiidae</taxon>
        <taxon>Nothobranchius</taxon>
    </lineage>
</organism>
<dbReference type="GO" id="GO:0006897">
    <property type="term" value="P:endocytosis"/>
    <property type="evidence" value="ECO:0007669"/>
    <property type="project" value="TreeGrafter"/>
</dbReference>
<dbReference type="InterPro" id="IPR027267">
    <property type="entry name" value="AH/BAR_dom_sf"/>
</dbReference>
<dbReference type="PANTHER" id="PTHR45827:SF2">
    <property type="entry name" value="SORTING NEXIN-9"/>
    <property type="match status" value="1"/>
</dbReference>
<dbReference type="Pfam" id="PF10456">
    <property type="entry name" value="BAR_3_WASP_bdg"/>
    <property type="match status" value="1"/>
</dbReference>
<dbReference type="Gene3D" id="1.20.1270.60">
    <property type="entry name" value="Arfaptin homology (AH) domain/BAR domain"/>
    <property type="match status" value="1"/>
</dbReference>
<dbReference type="GO" id="GO:0031410">
    <property type="term" value="C:cytoplasmic vesicle"/>
    <property type="evidence" value="ECO:0007669"/>
    <property type="project" value="TreeGrafter"/>
</dbReference>
<feature type="domain" description="Sorting nexin protein WASP-binding" evidence="1">
    <location>
        <begin position="43"/>
        <end position="133"/>
    </location>
</feature>
<dbReference type="AlphaFoldDB" id="A0A1A8J2S5"/>
<reference evidence="2" key="2">
    <citation type="submission" date="2016-06" db="EMBL/GenBank/DDBJ databases">
        <title>The genome of a short-lived fish provides insights into sex chromosome evolution and the genetic control of aging.</title>
        <authorList>
            <person name="Reichwald K."/>
            <person name="Felder M."/>
            <person name="Petzold A."/>
            <person name="Koch P."/>
            <person name="Groth M."/>
            <person name="Platzer M."/>
        </authorList>
    </citation>
    <scope>NUCLEOTIDE SEQUENCE</scope>
    <source>
        <tissue evidence="2">Brain</tissue>
    </source>
</reference>
<sequence length="135" mass="15201">MLDALLSRQPVPAAAASVTFSEPSDTPLVTDEHPPLLSVKQALPLTSADKKAAVDKMKEADRLISAGKISSSDRKCMNQRVSCMSYSLQAEMNHFHSNRIYDYNRVMQCYLEQQVTFYQQIADKLREALSRFTTL</sequence>
<evidence type="ECO:0000259" key="1">
    <source>
        <dbReference type="Pfam" id="PF10456"/>
    </source>
</evidence>
<dbReference type="GO" id="GO:0035091">
    <property type="term" value="F:phosphatidylinositol binding"/>
    <property type="evidence" value="ECO:0007669"/>
    <property type="project" value="TreeGrafter"/>
</dbReference>
<dbReference type="GO" id="GO:0036089">
    <property type="term" value="P:cleavage furrow formation"/>
    <property type="evidence" value="ECO:0007669"/>
    <property type="project" value="TreeGrafter"/>
</dbReference>
<evidence type="ECO:0000313" key="2">
    <source>
        <dbReference type="EMBL" id="SBR03975.1"/>
    </source>
</evidence>